<evidence type="ECO:0000313" key="3">
    <source>
        <dbReference type="WBParaSite" id="ASIM_0001802501-mRNA-1"/>
    </source>
</evidence>
<proteinExistence type="predicted"/>
<gene>
    <name evidence="1" type="ORF">ASIM_LOCUS17427</name>
</gene>
<dbReference type="AlphaFoldDB" id="A0A0M3KAM9"/>
<dbReference type="EMBL" id="UYRR01034109">
    <property type="protein sequence ID" value="VDK60374.1"/>
    <property type="molecule type" value="Genomic_DNA"/>
</dbReference>
<dbReference type="WBParaSite" id="ASIM_0001802501-mRNA-1">
    <property type="protein sequence ID" value="ASIM_0001802501-mRNA-1"/>
    <property type="gene ID" value="ASIM_0001802501"/>
</dbReference>
<name>A0A0M3KAM9_ANISI</name>
<dbReference type="Proteomes" id="UP000267096">
    <property type="component" value="Unassembled WGS sequence"/>
</dbReference>
<sequence length="30" mass="3253">MYGLDVIVAGWMDGWMDGWMVGCDTIAGVC</sequence>
<accession>A0A0M3KAM9</accession>
<reference evidence="1 2" key="2">
    <citation type="submission" date="2018-11" db="EMBL/GenBank/DDBJ databases">
        <authorList>
            <consortium name="Pathogen Informatics"/>
        </authorList>
    </citation>
    <scope>NUCLEOTIDE SEQUENCE [LARGE SCALE GENOMIC DNA]</scope>
</reference>
<reference evidence="3" key="1">
    <citation type="submission" date="2017-02" db="UniProtKB">
        <authorList>
            <consortium name="WormBaseParasite"/>
        </authorList>
    </citation>
    <scope>IDENTIFICATION</scope>
</reference>
<keyword evidence="2" id="KW-1185">Reference proteome</keyword>
<protein>
    <submittedName>
        <fullName evidence="1 3">Uncharacterized protein</fullName>
    </submittedName>
</protein>
<evidence type="ECO:0000313" key="1">
    <source>
        <dbReference type="EMBL" id="VDK60374.1"/>
    </source>
</evidence>
<organism evidence="3">
    <name type="scientific">Anisakis simplex</name>
    <name type="common">Herring worm</name>
    <dbReference type="NCBI Taxonomy" id="6269"/>
    <lineage>
        <taxon>Eukaryota</taxon>
        <taxon>Metazoa</taxon>
        <taxon>Ecdysozoa</taxon>
        <taxon>Nematoda</taxon>
        <taxon>Chromadorea</taxon>
        <taxon>Rhabditida</taxon>
        <taxon>Spirurina</taxon>
        <taxon>Ascaridomorpha</taxon>
        <taxon>Ascaridoidea</taxon>
        <taxon>Anisakidae</taxon>
        <taxon>Anisakis</taxon>
        <taxon>Anisakis simplex complex</taxon>
    </lineage>
</organism>
<evidence type="ECO:0000313" key="2">
    <source>
        <dbReference type="Proteomes" id="UP000267096"/>
    </source>
</evidence>